<proteinExistence type="predicted"/>
<comment type="caution">
    <text evidence="2">The sequence shown here is derived from an EMBL/GenBank/DDBJ whole genome shotgun (WGS) entry which is preliminary data.</text>
</comment>
<reference evidence="2" key="1">
    <citation type="submission" date="2022-10" db="EMBL/GenBank/DDBJ databases">
        <title>Culturing micro-colonial fungi from biological soil crusts in the Mojave desert and describing Neophaeococcomyces mojavensis, and introducing the new genera and species Taxawa tesnikishii.</title>
        <authorList>
            <person name="Kurbessoian T."/>
            <person name="Stajich J.E."/>
        </authorList>
    </citation>
    <scope>NUCLEOTIDE SEQUENCE</scope>
    <source>
        <strain evidence="2">TK_41</strain>
    </source>
</reference>
<evidence type="ECO:0000313" key="2">
    <source>
        <dbReference type="EMBL" id="KAJ9603968.1"/>
    </source>
</evidence>
<organism evidence="2 3">
    <name type="scientific">Cladophialophora chaetospira</name>
    <dbReference type="NCBI Taxonomy" id="386627"/>
    <lineage>
        <taxon>Eukaryota</taxon>
        <taxon>Fungi</taxon>
        <taxon>Dikarya</taxon>
        <taxon>Ascomycota</taxon>
        <taxon>Pezizomycotina</taxon>
        <taxon>Eurotiomycetes</taxon>
        <taxon>Chaetothyriomycetidae</taxon>
        <taxon>Chaetothyriales</taxon>
        <taxon>Herpotrichiellaceae</taxon>
        <taxon>Cladophialophora</taxon>
    </lineage>
</organism>
<name>A0AA39CD65_9EURO</name>
<accession>A0AA39CD65</accession>
<feature type="region of interest" description="Disordered" evidence="1">
    <location>
        <begin position="304"/>
        <end position="399"/>
    </location>
</feature>
<sequence>MASIRGFEVTVEEADGTPFQMYGTRKRGSIMYTSIEAKDGVRFNVRIRPANPFPEPADANIDGSRKRYTLRSSSRDAVEDAMDCDESVLKPKRGYDFFGYVYIDGNYKADDSVLIATEPGAEFYSSKGQVFEGRCCDAPEDDDASSDGDVESDSRHSFHILPWIMRDKGVDVWLGNMDLSKDNAEVATTDHDKQMADIEEAIADDSLSESANRKRGHIEIVIRRETELSAIRRKKRSKSSVREDLGDDAGSTHEIIVDENNKQHCRSEVVRTRRFREDEEFYCKIDIAYHDLAKLKNLGLANRDGSATSRQQQRILASSSSPESQTPVLKRLRDLDLKSDNTISDANSSDEESGSSDESSDSDAPRPHKRRAIPGIRKTKRRSKTKTSSWGAQAAEPAKQSMAAIESSNMSLAEFNFDLKDELSQQVQLELQETGNQLLLAIEDAKTGTDGSGGNEVVVVNDEVVEMTEDIS</sequence>
<protein>
    <submittedName>
        <fullName evidence="2">Uncharacterized protein</fullName>
    </submittedName>
</protein>
<dbReference type="Proteomes" id="UP001172673">
    <property type="component" value="Unassembled WGS sequence"/>
</dbReference>
<dbReference type="AlphaFoldDB" id="A0AA39CD65"/>
<evidence type="ECO:0000256" key="1">
    <source>
        <dbReference type="SAM" id="MobiDB-lite"/>
    </source>
</evidence>
<feature type="compositionally biased region" description="Basic residues" evidence="1">
    <location>
        <begin position="367"/>
        <end position="385"/>
    </location>
</feature>
<feature type="compositionally biased region" description="Polar residues" evidence="1">
    <location>
        <begin position="305"/>
        <end position="327"/>
    </location>
</feature>
<dbReference type="EMBL" id="JAPDRK010000020">
    <property type="protein sequence ID" value="KAJ9603968.1"/>
    <property type="molecule type" value="Genomic_DNA"/>
</dbReference>
<keyword evidence="3" id="KW-1185">Reference proteome</keyword>
<evidence type="ECO:0000313" key="3">
    <source>
        <dbReference type="Proteomes" id="UP001172673"/>
    </source>
</evidence>
<feature type="compositionally biased region" description="Acidic residues" evidence="1">
    <location>
        <begin position="348"/>
        <end position="361"/>
    </location>
</feature>
<gene>
    <name evidence="2" type="ORF">H2200_011490</name>
</gene>